<evidence type="ECO:0000256" key="3">
    <source>
        <dbReference type="ARBA" id="ARBA00023015"/>
    </source>
</evidence>
<evidence type="ECO:0000256" key="4">
    <source>
        <dbReference type="ARBA" id="ARBA00023125"/>
    </source>
</evidence>
<feature type="domain" description="HTH deoR-type" evidence="7">
    <location>
        <begin position="3"/>
        <end position="58"/>
    </location>
</feature>
<evidence type="ECO:0000259" key="7">
    <source>
        <dbReference type="PROSITE" id="PS51000"/>
    </source>
</evidence>
<dbReference type="InterPro" id="IPR014036">
    <property type="entry name" value="DeoR-like_C"/>
</dbReference>
<proteinExistence type="predicted"/>
<dbReference type="InterPro" id="IPR018356">
    <property type="entry name" value="Tscrpt_reg_HTH_DeoR_CS"/>
</dbReference>
<dbReference type="InterPro" id="IPR050313">
    <property type="entry name" value="Carb_Metab_HTH_regulators"/>
</dbReference>
<dbReference type="RefSeq" id="WP_123925028.1">
    <property type="nucleotide sequence ID" value="NZ_JBPSDP010000002.1"/>
</dbReference>
<dbReference type="PRINTS" id="PR00037">
    <property type="entry name" value="HTHLACR"/>
</dbReference>
<dbReference type="SMART" id="SM00420">
    <property type="entry name" value="HTH_DEOR"/>
    <property type="match status" value="1"/>
</dbReference>
<dbReference type="Pfam" id="PF08220">
    <property type="entry name" value="HTH_DeoR"/>
    <property type="match status" value="1"/>
</dbReference>
<protein>
    <recommendedName>
        <fullName evidence="1">Lactose phosphotransferase system repressor</fullName>
    </recommendedName>
</protein>
<dbReference type="Proteomes" id="UP000267536">
    <property type="component" value="Unassembled WGS sequence"/>
</dbReference>
<comment type="caution">
    <text evidence="8">The sequence shown here is derived from an EMBL/GenBank/DDBJ whole genome shotgun (WGS) entry which is preliminary data.</text>
</comment>
<dbReference type="PROSITE" id="PS51000">
    <property type="entry name" value="HTH_DEOR_2"/>
    <property type="match status" value="1"/>
</dbReference>
<reference evidence="8 9" key="1">
    <citation type="submission" date="2018-11" db="EMBL/GenBank/DDBJ databases">
        <title>Draft genome sequence of Gordonia sp. RS15-1S isolated from rice stems.</title>
        <authorList>
            <person name="Muangham S."/>
        </authorList>
    </citation>
    <scope>NUCLEOTIDE SEQUENCE [LARGE SCALE GENOMIC DNA]</scope>
    <source>
        <strain evidence="8 9">RS15-1S</strain>
    </source>
</reference>
<dbReference type="AlphaFoldDB" id="A0A3N4GUR8"/>
<dbReference type="Pfam" id="PF00455">
    <property type="entry name" value="DeoRC"/>
    <property type="match status" value="1"/>
</dbReference>
<evidence type="ECO:0000256" key="1">
    <source>
        <dbReference type="ARBA" id="ARBA00021390"/>
    </source>
</evidence>
<evidence type="ECO:0000313" key="8">
    <source>
        <dbReference type="EMBL" id="RPA66075.1"/>
    </source>
</evidence>
<gene>
    <name evidence="8" type="ORF">EF294_00235</name>
</gene>
<evidence type="ECO:0000256" key="2">
    <source>
        <dbReference type="ARBA" id="ARBA00022491"/>
    </source>
</evidence>
<dbReference type="Gene3D" id="3.40.50.1360">
    <property type="match status" value="1"/>
</dbReference>
<dbReference type="GO" id="GO:0003677">
    <property type="term" value="F:DNA binding"/>
    <property type="evidence" value="ECO:0007669"/>
    <property type="project" value="UniProtKB-KW"/>
</dbReference>
<comment type="function">
    <text evidence="6">Repressor of the lactose catabolism operon. Galactose-6-phosphate is the inducer.</text>
</comment>
<dbReference type="Gene3D" id="1.10.10.10">
    <property type="entry name" value="Winged helix-like DNA-binding domain superfamily/Winged helix DNA-binding domain"/>
    <property type="match status" value="1"/>
</dbReference>
<organism evidence="8 9">
    <name type="scientific">Gordonia oryzae</name>
    <dbReference type="NCBI Taxonomy" id="2487349"/>
    <lineage>
        <taxon>Bacteria</taxon>
        <taxon>Bacillati</taxon>
        <taxon>Actinomycetota</taxon>
        <taxon>Actinomycetes</taxon>
        <taxon>Mycobacteriales</taxon>
        <taxon>Gordoniaceae</taxon>
        <taxon>Gordonia</taxon>
    </lineage>
</organism>
<dbReference type="PROSITE" id="PS00894">
    <property type="entry name" value="HTH_DEOR_1"/>
    <property type="match status" value="1"/>
</dbReference>
<dbReference type="InterPro" id="IPR001034">
    <property type="entry name" value="DeoR_HTH"/>
</dbReference>
<keyword evidence="5" id="KW-0804">Transcription</keyword>
<dbReference type="PANTHER" id="PTHR30363">
    <property type="entry name" value="HTH-TYPE TRANSCRIPTIONAL REGULATOR SRLR-RELATED"/>
    <property type="match status" value="1"/>
</dbReference>
<dbReference type="PANTHER" id="PTHR30363:SF4">
    <property type="entry name" value="GLYCEROL-3-PHOSPHATE REGULON REPRESSOR"/>
    <property type="match status" value="1"/>
</dbReference>
<dbReference type="InterPro" id="IPR036390">
    <property type="entry name" value="WH_DNA-bd_sf"/>
</dbReference>
<dbReference type="InterPro" id="IPR037171">
    <property type="entry name" value="NagB/RpiA_transferase-like"/>
</dbReference>
<dbReference type="OrthoDB" id="7688673at2"/>
<dbReference type="EMBL" id="RKMH01000001">
    <property type="protein sequence ID" value="RPA66075.1"/>
    <property type="molecule type" value="Genomic_DNA"/>
</dbReference>
<keyword evidence="4" id="KW-0238">DNA-binding</keyword>
<dbReference type="InterPro" id="IPR036388">
    <property type="entry name" value="WH-like_DNA-bd_sf"/>
</dbReference>
<dbReference type="SUPFAM" id="SSF46785">
    <property type="entry name" value="Winged helix' DNA-binding domain"/>
    <property type="match status" value="1"/>
</dbReference>
<dbReference type="GO" id="GO:0003700">
    <property type="term" value="F:DNA-binding transcription factor activity"/>
    <property type="evidence" value="ECO:0007669"/>
    <property type="project" value="InterPro"/>
</dbReference>
<accession>A0A3N4GUR8</accession>
<evidence type="ECO:0000313" key="9">
    <source>
        <dbReference type="Proteomes" id="UP000267536"/>
    </source>
</evidence>
<name>A0A3N4GUR8_9ACTN</name>
<keyword evidence="9" id="KW-1185">Reference proteome</keyword>
<sequence>MYAEERQQAIAELVRSKGRASVSALADRFEVTSETVRRDLASLERAGHLQRVHGGAVRPGLVQILDEQGIGEREASHADQKVAIGRAAMRFLPPDGGSLALDAGTTTYQAALNIPTDRRLSVVTSSLPLATLLAEHPSATVHLVGGRVRSLTQAAVGADTVSRLRQFHATVAFIGTNGVSEGQGLSTPDPDEAAVKSALVRSAQRVIVLADSSKMNREDFAGFADLDDVDVLITDAGVDPTFTASLSARGIEVVIA</sequence>
<evidence type="ECO:0000256" key="6">
    <source>
        <dbReference type="ARBA" id="ARBA00024937"/>
    </source>
</evidence>
<keyword evidence="3" id="KW-0805">Transcription regulation</keyword>
<dbReference type="SMART" id="SM01134">
    <property type="entry name" value="DeoRC"/>
    <property type="match status" value="1"/>
</dbReference>
<keyword evidence="2" id="KW-0678">Repressor</keyword>
<evidence type="ECO:0000256" key="5">
    <source>
        <dbReference type="ARBA" id="ARBA00023163"/>
    </source>
</evidence>
<dbReference type="SUPFAM" id="SSF100950">
    <property type="entry name" value="NagB/RpiA/CoA transferase-like"/>
    <property type="match status" value="1"/>
</dbReference>